<sequence>MDVGFLNPLTDPVVVTSLDNQIENNQETKQASIEEIVDTKAIVPIRQLNPHALALVPPNHKDQWKTLVHTVSISPQQKRGEPVPQDLLDRVLAAHSFWSQNQSKQHGIPISNNREGYTDAVDALPLMLTNVGNSGRSAVSSLMCLPILAVELCREHLVGV</sequence>
<organism evidence="1 2">
    <name type="scientific">Smallanthus sonchifolius</name>
    <dbReference type="NCBI Taxonomy" id="185202"/>
    <lineage>
        <taxon>Eukaryota</taxon>
        <taxon>Viridiplantae</taxon>
        <taxon>Streptophyta</taxon>
        <taxon>Embryophyta</taxon>
        <taxon>Tracheophyta</taxon>
        <taxon>Spermatophyta</taxon>
        <taxon>Magnoliopsida</taxon>
        <taxon>eudicotyledons</taxon>
        <taxon>Gunneridae</taxon>
        <taxon>Pentapetalae</taxon>
        <taxon>asterids</taxon>
        <taxon>campanulids</taxon>
        <taxon>Asterales</taxon>
        <taxon>Asteraceae</taxon>
        <taxon>Asteroideae</taxon>
        <taxon>Heliantheae alliance</taxon>
        <taxon>Millerieae</taxon>
        <taxon>Smallanthus</taxon>
    </lineage>
</organism>
<keyword evidence="2" id="KW-1185">Reference proteome</keyword>
<reference evidence="1 2" key="2">
    <citation type="journal article" date="2022" name="Mol. Ecol. Resour.">
        <title>The genomes of chicory, endive, great burdock and yacon provide insights into Asteraceae paleo-polyploidization history and plant inulin production.</title>
        <authorList>
            <person name="Fan W."/>
            <person name="Wang S."/>
            <person name="Wang H."/>
            <person name="Wang A."/>
            <person name="Jiang F."/>
            <person name="Liu H."/>
            <person name="Zhao H."/>
            <person name="Xu D."/>
            <person name="Zhang Y."/>
        </authorList>
    </citation>
    <scope>NUCLEOTIDE SEQUENCE [LARGE SCALE GENOMIC DNA]</scope>
    <source>
        <strain evidence="2">cv. Yunnan</strain>
        <tissue evidence="1">Leaves</tissue>
    </source>
</reference>
<protein>
    <submittedName>
        <fullName evidence="1">Uncharacterized protein</fullName>
    </submittedName>
</protein>
<comment type="caution">
    <text evidence="1">The sequence shown here is derived from an EMBL/GenBank/DDBJ whole genome shotgun (WGS) entry which is preliminary data.</text>
</comment>
<reference evidence="2" key="1">
    <citation type="journal article" date="2022" name="Mol. Ecol. Resour.">
        <title>The genomes of chicory, endive, great burdock and yacon provide insights into Asteraceae palaeo-polyploidization history and plant inulin production.</title>
        <authorList>
            <person name="Fan W."/>
            <person name="Wang S."/>
            <person name="Wang H."/>
            <person name="Wang A."/>
            <person name="Jiang F."/>
            <person name="Liu H."/>
            <person name="Zhao H."/>
            <person name="Xu D."/>
            <person name="Zhang Y."/>
        </authorList>
    </citation>
    <scope>NUCLEOTIDE SEQUENCE [LARGE SCALE GENOMIC DNA]</scope>
    <source>
        <strain evidence="2">cv. Yunnan</strain>
    </source>
</reference>
<proteinExistence type="predicted"/>
<name>A0ACB9K365_9ASTR</name>
<dbReference type="EMBL" id="CM042018">
    <property type="protein sequence ID" value="KAI3826687.1"/>
    <property type="molecule type" value="Genomic_DNA"/>
</dbReference>
<evidence type="ECO:0000313" key="2">
    <source>
        <dbReference type="Proteomes" id="UP001056120"/>
    </source>
</evidence>
<dbReference type="Proteomes" id="UP001056120">
    <property type="component" value="Linkage Group LG01"/>
</dbReference>
<evidence type="ECO:0000313" key="1">
    <source>
        <dbReference type="EMBL" id="KAI3826687.1"/>
    </source>
</evidence>
<gene>
    <name evidence="1" type="ORF">L1987_00739</name>
</gene>
<accession>A0ACB9K365</accession>